<gene>
    <name evidence="2" type="ORF">BN12_410034</name>
</gene>
<feature type="compositionally biased region" description="Low complexity" evidence="1">
    <location>
        <begin position="54"/>
        <end position="64"/>
    </location>
</feature>
<evidence type="ECO:0008006" key="4">
    <source>
        <dbReference type="Google" id="ProtNLM"/>
    </source>
</evidence>
<proteinExistence type="predicted"/>
<sequence length="72" mass="7362">MTQERPPLVVIDGSATDEEVAALLAVLAASSGSAADTSHAPARHTSWASRERGAGAPRRPGPTAWRSSALPS</sequence>
<accession>A0A077M2M2</accession>
<dbReference type="Proteomes" id="UP000035721">
    <property type="component" value="Unassembled WGS sequence"/>
</dbReference>
<comment type="caution">
    <text evidence="2">The sequence shown here is derived from an EMBL/GenBank/DDBJ whole genome shotgun (WGS) entry which is preliminary data.</text>
</comment>
<evidence type="ECO:0000313" key="3">
    <source>
        <dbReference type="Proteomes" id="UP000035721"/>
    </source>
</evidence>
<reference evidence="2 3" key="1">
    <citation type="journal article" date="2013" name="ISME J.">
        <title>A metabolic model for members of the genus Tetrasphaera involved in enhanced biological phosphorus removal.</title>
        <authorList>
            <person name="Kristiansen R."/>
            <person name="Nguyen H.T.T."/>
            <person name="Saunders A.M."/>
            <person name="Nielsen J.L."/>
            <person name="Wimmer R."/>
            <person name="Le V.Q."/>
            <person name="McIlroy S.J."/>
            <person name="Petrovski S."/>
            <person name="Seviour R.J."/>
            <person name="Calteau A."/>
            <person name="Nielsen K.L."/>
            <person name="Nielsen P.H."/>
        </authorList>
    </citation>
    <scope>NUCLEOTIDE SEQUENCE [LARGE SCALE GENOMIC DNA]</scope>
    <source>
        <strain evidence="2 3">T1-X7</strain>
    </source>
</reference>
<name>A0A077M2M2_9MICO</name>
<dbReference type="EMBL" id="CAJB01000346">
    <property type="protein sequence ID" value="CCH79277.1"/>
    <property type="molecule type" value="Genomic_DNA"/>
</dbReference>
<dbReference type="GO" id="GO:0004658">
    <property type="term" value="F:propionyl-CoA carboxylase activity"/>
    <property type="evidence" value="ECO:0007669"/>
    <property type="project" value="InterPro"/>
</dbReference>
<dbReference type="AlphaFoldDB" id="A0A077M2M2"/>
<dbReference type="STRING" id="1194083.BN12_410034"/>
<dbReference type="InterPro" id="IPR032716">
    <property type="entry name" value="ACC_epsilon"/>
</dbReference>
<feature type="region of interest" description="Disordered" evidence="1">
    <location>
        <begin position="30"/>
        <end position="72"/>
    </location>
</feature>
<protein>
    <recommendedName>
        <fullName evidence="4">Acyl-CoA carboxylase subunit epsilon</fullName>
    </recommendedName>
</protein>
<keyword evidence="3" id="KW-1185">Reference proteome</keyword>
<dbReference type="GO" id="GO:0003989">
    <property type="term" value="F:acetyl-CoA carboxylase activity"/>
    <property type="evidence" value="ECO:0007669"/>
    <property type="project" value="InterPro"/>
</dbReference>
<evidence type="ECO:0000256" key="1">
    <source>
        <dbReference type="SAM" id="MobiDB-lite"/>
    </source>
</evidence>
<dbReference type="RefSeq" id="WP_048551244.1">
    <property type="nucleotide sequence ID" value="NZ_HF570958.1"/>
</dbReference>
<organism evidence="2 3">
    <name type="scientific">Nostocoides japonicum T1-X7</name>
    <dbReference type="NCBI Taxonomy" id="1194083"/>
    <lineage>
        <taxon>Bacteria</taxon>
        <taxon>Bacillati</taxon>
        <taxon>Actinomycetota</taxon>
        <taxon>Actinomycetes</taxon>
        <taxon>Micrococcales</taxon>
        <taxon>Intrasporangiaceae</taxon>
        <taxon>Nostocoides</taxon>
    </lineage>
</organism>
<dbReference type="Pfam" id="PF13822">
    <property type="entry name" value="ACC_epsilon"/>
    <property type="match status" value="1"/>
</dbReference>
<evidence type="ECO:0000313" key="2">
    <source>
        <dbReference type="EMBL" id="CCH79277.1"/>
    </source>
</evidence>